<accession>A0A3P6GQI6</accession>
<protein>
    <submittedName>
        <fullName evidence="1">Uncharacterized protein</fullName>
    </submittedName>
</protein>
<proteinExistence type="predicted"/>
<dbReference type="AlphaFoldDB" id="A0A3P6GQI6"/>
<organism evidence="1">
    <name type="scientific">Brassica oleracea</name>
    <name type="common">Wild cabbage</name>
    <dbReference type="NCBI Taxonomy" id="3712"/>
    <lineage>
        <taxon>Eukaryota</taxon>
        <taxon>Viridiplantae</taxon>
        <taxon>Streptophyta</taxon>
        <taxon>Embryophyta</taxon>
        <taxon>Tracheophyta</taxon>
        <taxon>Spermatophyta</taxon>
        <taxon>Magnoliopsida</taxon>
        <taxon>eudicotyledons</taxon>
        <taxon>Gunneridae</taxon>
        <taxon>Pentapetalae</taxon>
        <taxon>rosids</taxon>
        <taxon>malvids</taxon>
        <taxon>Brassicales</taxon>
        <taxon>Brassicaceae</taxon>
        <taxon>Brassiceae</taxon>
        <taxon>Brassica</taxon>
    </lineage>
</organism>
<dbReference type="EMBL" id="LR031880">
    <property type="protein sequence ID" value="VDD61761.1"/>
    <property type="molecule type" value="Genomic_DNA"/>
</dbReference>
<evidence type="ECO:0000313" key="1">
    <source>
        <dbReference type="EMBL" id="VDD61761.1"/>
    </source>
</evidence>
<gene>
    <name evidence="1" type="ORF">BOLC6T37214H</name>
</gene>
<reference evidence="1" key="1">
    <citation type="submission" date="2018-11" db="EMBL/GenBank/DDBJ databases">
        <authorList>
            <consortium name="Genoscope - CEA"/>
            <person name="William W."/>
        </authorList>
    </citation>
    <scope>NUCLEOTIDE SEQUENCE</scope>
</reference>
<sequence>MCGLTKEAEQLWEYVSNHWQDFILLIVKTKTMVV</sequence>
<name>A0A3P6GQI6_BRAOL</name>